<sequence length="138" mass="15768">MTTLFRRCMSRESNKEIMTRSHLSRISSKHTERLLSSNIEKFGYTYRESTRTRTLTVSRSSQLWLPSPTGSATRIASPHVHELSQSHGLPSSGYPYRQVRLQVVLNTYRNISLGQFKRHPVSPIASNVVCLISMISPY</sequence>
<dbReference type="EMBL" id="JAWDGP010006631">
    <property type="protein sequence ID" value="KAK3737684.1"/>
    <property type="molecule type" value="Genomic_DNA"/>
</dbReference>
<comment type="caution">
    <text evidence="1">The sequence shown here is derived from an EMBL/GenBank/DDBJ whole genome shotgun (WGS) entry which is preliminary data.</text>
</comment>
<evidence type="ECO:0000313" key="2">
    <source>
        <dbReference type="Proteomes" id="UP001283361"/>
    </source>
</evidence>
<name>A0AAE1CVB9_9GAST</name>
<gene>
    <name evidence="1" type="ORF">RRG08_066371</name>
</gene>
<dbReference type="AlphaFoldDB" id="A0AAE1CVB9"/>
<evidence type="ECO:0000313" key="1">
    <source>
        <dbReference type="EMBL" id="KAK3737684.1"/>
    </source>
</evidence>
<keyword evidence="2" id="KW-1185">Reference proteome</keyword>
<protein>
    <submittedName>
        <fullName evidence="1">Uncharacterized protein</fullName>
    </submittedName>
</protein>
<reference evidence="1" key="1">
    <citation type="journal article" date="2023" name="G3 (Bethesda)">
        <title>A reference genome for the long-term kleptoplast-retaining sea slug Elysia crispata morphotype clarki.</title>
        <authorList>
            <person name="Eastman K.E."/>
            <person name="Pendleton A.L."/>
            <person name="Shaikh M.A."/>
            <person name="Suttiyut T."/>
            <person name="Ogas R."/>
            <person name="Tomko P."/>
            <person name="Gavelis G."/>
            <person name="Widhalm J.R."/>
            <person name="Wisecaver J.H."/>
        </authorList>
    </citation>
    <scope>NUCLEOTIDE SEQUENCE</scope>
    <source>
        <strain evidence="1">ECLA1</strain>
    </source>
</reference>
<proteinExistence type="predicted"/>
<organism evidence="1 2">
    <name type="scientific">Elysia crispata</name>
    <name type="common">lettuce slug</name>
    <dbReference type="NCBI Taxonomy" id="231223"/>
    <lineage>
        <taxon>Eukaryota</taxon>
        <taxon>Metazoa</taxon>
        <taxon>Spiralia</taxon>
        <taxon>Lophotrochozoa</taxon>
        <taxon>Mollusca</taxon>
        <taxon>Gastropoda</taxon>
        <taxon>Heterobranchia</taxon>
        <taxon>Euthyneura</taxon>
        <taxon>Panpulmonata</taxon>
        <taxon>Sacoglossa</taxon>
        <taxon>Placobranchoidea</taxon>
        <taxon>Plakobranchidae</taxon>
        <taxon>Elysia</taxon>
    </lineage>
</organism>
<dbReference type="Proteomes" id="UP001283361">
    <property type="component" value="Unassembled WGS sequence"/>
</dbReference>
<accession>A0AAE1CVB9</accession>